<evidence type="ECO:0000313" key="3">
    <source>
        <dbReference type="EMBL" id="CAB4998141.1"/>
    </source>
</evidence>
<dbReference type="AlphaFoldDB" id="A0A6J6UJB5"/>
<dbReference type="EMBL" id="CAEZZK010000091">
    <property type="protein sequence ID" value="CAB4758803.1"/>
    <property type="molecule type" value="Genomic_DNA"/>
</dbReference>
<sequence length="115" mass="11715">MSAAIHFALCLSATITISDGPAIKSIAVSTETNFFAAATKAFPGPTIRVTRDIDSVPYAKAAIACAPPICVMYSIPSHAANANISLLGFGQTTVIDLTPATCAGMTAIINVEISG</sequence>
<reference evidence="2" key="1">
    <citation type="submission" date="2020-05" db="EMBL/GenBank/DDBJ databases">
        <authorList>
            <person name="Chiriac C."/>
            <person name="Salcher M."/>
            <person name="Ghai R."/>
            <person name="Kavagutti S V."/>
        </authorList>
    </citation>
    <scope>NUCLEOTIDE SEQUENCE</scope>
</reference>
<evidence type="ECO:0000313" key="1">
    <source>
        <dbReference type="EMBL" id="CAB4529767.1"/>
    </source>
</evidence>
<accession>A0A6J6UJB5</accession>
<organism evidence="2">
    <name type="scientific">freshwater metagenome</name>
    <dbReference type="NCBI Taxonomy" id="449393"/>
    <lineage>
        <taxon>unclassified sequences</taxon>
        <taxon>metagenomes</taxon>
        <taxon>ecological metagenomes</taxon>
    </lineage>
</organism>
<name>A0A6J6UJB5_9ZZZZ</name>
<gene>
    <name evidence="1" type="ORF">UFOPK1353_00077</name>
    <name evidence="2" type="ORF">UFOPK2855_00556</name>
    <name evidence="3" type="ORF">UFOPK4020_00660</name>
</gene>
<evidence type="ECO:0000313" key="2">
    <source>
        <dbReference type="EMBL" id="CAB4758803.1"/>
    </source>
</evidence>
<protein>
    <submittedName>
        <fullName evidence="2">Unannotated protein</fullName>
    </submittedName>
</protein>
<proteinExistence type="predicted"/>
<dbReference type="EMBL" id="CAEZSE010000006">
    <property type="protein sequence ID" value="CAB4529767.1"/>
    <property type="molecule type" value="Genomic_DNA"/>
</dbReference>
<dbReference type="EMBL" id="CAFBOV010000111">
    <property type="protein sequence ID" value="CAB4998141.1"/>
    <property type="molecule type" value="Genomic_DNA"/>
</dbReference>